<feature type="transmembrane region" description="Helical" evidence="6">
    <location>
        <begin position="158"/>
        <end position="178"/>
    </location>
</feature>
<feature type="transmembrane region" description="Helical" evidence="6">
    <location>
        <begin position="72"/>
        <end position="95"/>
    </location>
</feature>
<accession>A0A2V4VT00</accession>
<name>A0A2V4VT00_PAEBA</name>
<feature type="transmembrane region" description="Helical" evidence="6">
    <location>
        <begin position="101"/>
        <end position="122"/>
    </location>
</feature>
<feature type="transmembrane region" description="Helical" evidence="6">
    <location>
        <begin position="410"/>
        <end position="430"/>
    </location>
</feature>
<feature type="transmembrane region" description="Helical" evidence="6">
    <location>
        <begin position="214"/>
        <end position="231"/>
    </location>
</feature>
<evidence type="ECO:0000256" key="4">
    <source>
        <dbReference type="ARBA" id="ARBA00022989"/>
    </source>
</evidence>
<feature type="transmembrane region" description="Helical" evidence="6">
    <location>
        <begin position="12"/>
        <end position="32"/>
    </location>
</feature>
<reference evidence="9 11" key="2">
    <citation type="submission" date="2020-06" db="EMBL/GenBank/DDBJ databases">
        <title>Complete genome of Paenibacillus barcinonensis KACC11450.</title>
        <authorList>
            <person name="Kim M."/>
            <person name="Park Y.-J."/>
            <person name="Shin J.-H."/>
        </authorList>
    </citation>
    <scope>NUCLEOTIDE SEQUENCE [LARGE SCALE GENOMIC DNA]</scope>
    <source>
        <strain evidence="9 11">KACC11450</strain>
    </source>
</reference>
<dbReference type="Proteomes" id="UP000247790">
    <property type="component" value="Unassembled WGS sequence"/>
</dbReference>
<dbReference type="SUPFAM" id="SSF103473">
    <property type="entry name" value="MFS general substrate transporter"/>
    <property type="match status" value="1"/>
</dbReference>
<dbReference type="AlphaFoldDB" id="A0A2V4VT00"/>
<dbReference type="Gene3D" id="1.20.1720.10">
    <property type="entry name" value="Multidrug resistance protein D"/>
    <property type="match status" value="1"/>
</dbReference>
<keyword evidence="3 6" id="KW-0812">Transmembrane</keyword>
<feature type="transmembrane region" description="Helical" evidence="6">
    <location>
        <begin position="252"/>
        <end position="275"/>
    </location>
</feature>
<dbReference type="GO" id="GO:0022857">
    <property type="term" value="F:transmembrane transporter activity"/>
    <property type="evidence" value="ECO:0007669"/>
    <property type="project" value="InterPro"/>
</dbReference>
<comment type="subcellular location">
    <subcellularLocation>
        <location evidence="1">Cell membrane</location>
        <topology evidence="1">Multi-pass membrane protein</topology>
    </subcellularLocation>
</comment>
<feature type="transmembrane region" description="Helical" evidence="6">
    <location>
        <begin position="338"/>
        <end position="357"/>
    </location>
</feature>
<evidence type="ECO:0000256" key="2">
    <source>
        <dbReference type="ARBA" id="ARBA00022448"/>
    </source>
</evidence>
<feature type="transmembrane region" description="Helical" evidence="6">
    <location>
        <begin position="281"/>
        <end position="303"/>
    </location>
</feature>
<evidence type="ECO:0000313" key="8">
    <source>
        <dbReference type="EMBL" id="PYE49739.1"/>
    </source>
</evidence>
<keyword evidence="4 6" id="KW-1133">Transmembrane helix</keyword>
<evidence type="ECO:0000256" key="6">
    <source>
        <dbReference type="SAM" id="Phobius"/>
    </source>
</evidence>
<keyword evidence="11" id="KW-1185">Reference proteome</keyword>
<dbReference type="PRINTS" id="PR01036">
    <property type="entry name" value="TCRTETB"/>
</dbReference>
<evidence type="ECO:0000313" key="9">
    <source>
        <dbReference type="EMBL" id="QKS56565.1"/>
    </source>
</evidence>
<evidence type="ECO:0000256" key="1">
    <source>
        <dbReference type="ARBA" id="ARBA00004651"/>
    </source>
</evidence>
<feature type="transmembrane region" description="Helical" evidence="6">
    <location>
        <begin position="190"/>
        <end position="208"/>
    </location>
</feature>
<dbReference type="InterPro" id="IPR020846">
    <property type="entry name" value="MFS_dom"/>
</dbReference>
<protein>
    <submittedName>
        <fullName evidence="8 9">MFS transporter</fullName>
    </submittedName>
</protein>
<dbReference type="PANTHER" id="PTHR42718">
    <property type="entry name" value="MAJOR FACILITATOR SUPERFAMILY MULTIDRUG TRANSPORTER MFSC"/>
    <property type="match status" value="1"/>
</dbReference>
<gene>
    <name evidence="8" type="ORF">DFQ00_105243</name>
    <name evidence="9" type="ORF">HUB98_09585</name>
</gene>
<evidence type="ECO:0000256" key="3">
    <source>
        <dbReference type="ARBA" id="ARBA00022692"/>
    </source>
</evidence>
<dbReference type="Proteomes" id="UP000509327">
    <property type="component" value="Chromosome"/>
</dbReference>
<feature type="domain" description="Major facilitator superfamily (MFS) profile" evidence="7">
    <location>
        <begin position="6"/>
        <end position="433"/>
    </location>
</feature>
<proteinExistence type="predicted"/>
<dbReference type="PANTHER" id="PTHR42718:SF9">
    <property type="entry name" value="MAJOR FACILITATOR SUPERFAMILY MULTIDRUG TRANSPORTER MFSC"/>
    <property type="match status" value="1"/>
</dbReference>
<evidence type="ECO:0000313" key="11">
    <source>
        <dbReference type="Proteomes" id="UP000509327"/>
    </source>
</evidence>
<feature type="transmembrane region" description="Helical" evidence="6">
    <location>
        <begin position="129"/>
        <end position="152"/>
    </location>
</feature>
<dbReference type="EMBL" id="CP054614">
    <property type="protein sequence ID" value="QKS56565.1"/>
    <property type="molecule type" value="Genomic_DNA"/>
</dbReference>
<dbReference type="EMBL" id="QJSW01000005">
    <property type="protein sequence ID" value="PYE49739.1"/>
    <property type="molecule type" value="Genomic_DNA"/>
</dbReference>
<dbReference type="RefSeq" id="WP_110896430.1">
    <property type="nucleotide sequence ID" value="NZ_CP054614.1"/>
</dbReference>
<dbReference type="Pfam" id="PF07690">
    <property type="entry name" value="MFS_1"/>
    <property type="match status" value="1"/>
</dbReference>
<keyword evidence="2" id="KW-0813">Transport</keyword>
<feature type="transmembrane region" description="Helical" evidence="6">
    <location>
        <begin position="378"/>
        <end position="398"/>
    </location>
</feature>
<organism evidence="8 10">
    <name type="scientific">Paenibacillus barcinonensis</name>
    <dbReference type="NCBI Taxonomy" id="198119"/>
    <lineage>
        <taxon>Bacteria</taxon>
        <taxon>Bacillati</taxon>
        <taxon>Bacillota</taxon>
        <taxon>Bacilli</taxon>
        <taxon>Bacillales</taxon>
        <taxon>Paenibacillaceae</taxon>
        <taxon>Paenibacillus</taxon>
    </lineage>
</organism>
<dbReference type="Gene3D" id="1.20.1250.20">
    <property type="entry name" value="MFS general substrate transporter like domains"/>
    <property type="match status" value="1"/>
</dbReference>
<dbReference type="OrthoDB" id="2403626at2"/>
<evidence type="ECO:0000313" key="10">
    <source>
        <dbReference type="Proteomes" id="UP000247790"/>
    </source>
</evidence>
<sequence>MKDKIVMPLWTCCLFIVVMNTTMFNVSLPVIIRDLKITSDLGSWVISSYSIGYALSTVIYSRLSDRFPIRRLVTIGLLILGCSSLLGLFAHNFALLLTTRILQSAGAGVMAGLGLVIASRYIPIERRGAALALISSGSAMAFGLGPIVGGLISEYWGWNGLFAITVLVLLALPILLYFLPREAVNRETPFDLAGAMLTIINATTLLVAITQRSWIWLMVGVVSLGAHILYIRKANLPFVNPHVFRTPGFARLILIGFCVLVVNLGNLFLMPLVLADLYHRSALSIGLLIAPGALISAFCTRYVGRWIDRYGNMRFMLIGQSILAAVLLLFMLGLDQSALIITGGYVFFSPALSASMASLNNEASRILPKHQIGSGMGLLQLIQFFGGSVSVAVCGMLLHGVPGFSAEQAYPVVYGCLLFVCVVSLALTLWHSKAASYANRDITPASSAR</sequence>
<evidence type="ECO:0000259" key="7">
    <source>
        <dbReference type="PROSITE" id="PS50850"/>
    </source>
</evidence>
<dbReference type="InterPro" id="IPR011701">
    <property type="entry name" value="MFS"/>
</dbReference>
<dbReference type="InterPro" id="IPR036259">
    <property type="entry name" value="MFS_trans_sf"/>
</dbReference>
<feature type="transmembrane region" description="Helical" evidence="6">
    <location>
        <begin position="44"/>
        <end position="60"/>
    </location>
</feature>
<feature type="transmembrane region" description="Helical" evidence="6">
    <location>
        <begin position="315"/>
        <end position="332"/>
    </location>
</feature>
<evidence type="ECO:0000256" key="5">
    <source>
        <dbReference type="ARBA" id="ARBA00023136"/>
    </source>
</evidence>
<reference evidence="8 10" key="1">
    <citation type="submission" date="2018-06" db="EMBL/GenBank/DDBJ databases">
        <title>Genomic Encyclopedia of Type Strains, Phase III (KMG-III): the genomes of soil and plant-associated and newly described type strains.</title>
        <authorList>
            <person name="Whitman W."/>
        </authorList>
    </citation>
    <scope>NUCLEOTIDE SEQUENCE [LARGE SCALE GENOMIC DNA]</scope>
    <source>
        <strain evidence="8 10">CECT 7022</strain>
    </source>
</reference>
<dbReference type="PROSITE" id="PS50850">
    <property type="entry name" value="MFS"/>
    <property type="match status" value="1"/>
</dbReference>
<dbReference type="GO" id="GO:0005886">
    <property type="term" value="C:plasma membrane"/>
    <property type="evidence" value="ECO:0007669"/>
    <property type="project" value="UniProtKB-SubCell"/>
</dbReference>
<keyword evidence="5 6" id="KW-0472">Membrane</keyword>